<proteinExistence type="predicted"/>
<dbReference type="SUPFAM" id="SSF55136">
    <property type="entry name" value="Probable bacterial effector-binding domain"/>
    <property type="match status" value="1"/>
</dbReference>
<protein>
    <recommendedName>
        <fullName evidence="1">Integron-associated effector binding protein domain-containing protein</fullName>
    </recommendedName>
</protein>
<comment type="caution">
    <text evidence="2">The sequence shown here is derived from an EMBL/GenBank/DDBJ whole genome shotgun (WGS) entry which is preliminary data.</text>
</comment>
<dbReference type="AlphaFoldDB" id="A0A9W5YHJ0"/>
<evidence type="ECO:0000313" key="3">
    <source>
        <dbReference type="Proteomes" id="UP001144256"/>
    </source>
</evidence>
<sequence length="80" mass="9330">MTCCEVDIIINEDDLDSKTINEGKYAKFTVKGDMVKAVGDVWAEIWKMDLNRKYDTDFELYHNDSEDMNNQTIDIFISLN</sequence>
<dbReference type="Proteomes" id="UP001144256">
    <property type="component" value="Unassembled WGS sequence"/>
</dbReference>
<dbReference type="PANTHER" id="PTHR36444">
    <property type="entry name" value="TRANSCRIPTIONAL REGULATOR PROTEIN YOBU-RELATED"/>
    <property type="match status" value="1"/>
</dbReference>
<feature type="domain" description="Integron-associated effector binding protein" evidence="1">
    <location>
        <begin position="1"/>
        <end position="77"/>
    </location>
</feature>
<organism evidence="2 3">
    <name type="scientific">Vallitalea longa</name>
    <dbReference type="NCBI Taxonomy" id="2936439"/>
    <lineage>
        <taxon>Bacteria</taxon>
        <taxon>Bacillati</taxon>
        <taxon>Bacillota</taxon>
        <taxon>Clostridia</taxon>
        <taxon>Lachnospirales</taxon>
        <taxon>Vallitaleaceae</taxon>
        <taxon>Vallitalea</taxon>
    </lineage>
</organism>
<reference evidence="2" key="1">
    <citation type="submission" date="2022-06" db="EMBL/GenBank/DDBJ databases">
        <title>Vallitalea longa sp. nov., an anaerobic bacterium isolated from marine sediment.</title>
        <authorList>
            <person name="Hirano S."/>
            <person name="Terahara T."/>
            <person name="Mori K."/>
            <person name="Hamada M."/>
            <person name="Matsumoto R."/>
            <person name="Kobayashi T."/>
        </authorList>
    </citation>
    <scope>NUCLEOTIDE SEQUENCE</scope>
    <source>
        <strain evidence="2">SH18-1</strain>
    </source>
</reference>
<dbReference type="EMBL" id="BRLB01000015">
    <property type="protein sequence ID" value="GKX31318.1"/>
    <property type="molecule type" value="Genomic_DNA"/>
</dbReference>
<accession>A0A9W5YHJ0</accession>
<evidence type="ECO:0000259" key="1">
    <source>
        <dbReference type="Pfam" id="PF14526"/>
    </source>
</evidence>
<dbReference type="InterPro" id="IPR053182">
    <property type="entry name" value="YobU-like_regulator"/>
</dbReference>
<dbReference type="Gene3D" id="3.20.80.10">
    <property type="entry name" value="Regulatory factor, effector binding domain"/>
    <property type="match status" value="1"/>
</dbReference>
<dbReference type="InterPro" id="IPR011256">
    <property type="entry name" value="Reg_factor_effector_dom_sf"/>
</dbReference>
<dbReference type="Pfam" id="PF14526">
    <property type="entry name" value="Cass2"/>
    <property type="match status" value="1"/>
</dbReference>
<name>A0A9W5YHJ0_9FIRM</name>
<dbReference type="PANTHER" id="PTHR36444:SF2">
    <property type="entry name" value="TRANSCRIPTIONAL REGULATOR PROTEIN YOBU-RELATED"/>
    <property type="match status" value="1"/>
</dbReference>
<evidence type="ECO:0000313" key="2">
    <source>
        <dbReference type="EMBL" id="GKX31318.1"/>
    </source>
</evidence>
<keyword evidence="3" id="KW-1185">Reference proteome</keyword>
<dbReference type="InterPro" id="IPR029441">
    <property type="entry name" value="Cass2"/>
</dbReference>
<gene>
    <name evidence="2" type="ORF">SH1V18_37980</name>
</gene>